<proteinExistence type="predicted"/>
<dbReference type="EMBL" id="KB206169">
    <property type="protein sequence ID" value="ELP95104.1"/>
    <property type="molecule type" value="Genomic_DNA"/>
</dbReference>
<dbReference type="GeneID" id="14893867"/>
<protein>
    <submittedName>
        <fullName evidence="1">Uncharacterized protein</fullName>
    </submittedName>
</protein>
<gene>
    <name evidence="1" type="ORF">EIN_254580</name>
</gene>
<dbReference type="RefSeq" id="XP_004261875.1">
    <property type="nucleotide sequence ID" value="XM_004261827.1"/>
</dbReference>
<evidence type="ECO:0000313" key="2">
    <source>
        <dbReference type="Proteomes" id="UP000014680"/>
    </source>
</evidence>
<dbReference type="OrthoDB" id="28843at2759"/>
<evidence type="ECO:0000313" key="1">
    <source>
        <dbReference type="EMBL" id="ELP95104.1"/>
    </source>
</evidence>
<dbReference type="AlphaFoldDB" id="A0A0A1UGS3"/>
<reference evidence="1 2" key="1">
    <citation type="submission" date="2012-10" db="EMBL/GenBank/DDBJ databases">
        <authorList>
            <person name="Zafar N."/>
            <person name="Inman J."/>
            <person name="Hall N."/>
            <person name="Lorenzi H."/>
            <person name="Caler E."/>
        </authorList>
    </citation>
    <scope>NUCLEOTIDE SEQUENCE [LARGE SCALE GENOMIC DNA]</scope>
    <source>
        <strain evidence="1 2">IP1</strain>
    </source>
</reference>
<name>A0A0A1UGS3_ENTIV</name>
<dbReference type="KEGG" id="eiv:EIN_254580"/>
<sequence>MAETVFKCVCGNISVSLKSMCQDSDLQMQHIFTEWANPICSTEGSITTQYNDLKKVLENTPQRRFNSLWCELCGIEVCKYQQTSTPQMRTTVIVNPLLRESTATRKLQNLMYSETFGLYIQQSEVDDATTSSSHNSSQIDRLLSQKKQEYIDGLFEAKEKRVREFVMQQEDEFENKRMEVKKEFLMLKKQCERKALKESTEHFNPSNTWYVDPKHQSILPESTPTNTMGDVFFFEEDDDVGFEKCEVMSKKKADSRVFNKAGKDGNDTFPTSFKDFAIEKEHKESVESLYLRNTHKFV</sequence>
<accession>A0A0A1UGS3</accession>
<organism evidence="1 2">
    <name type="scientific">Entamoeba invadens IP1</name>
    <dbReference type="NCBI Taxonomy" id="370355"/>
    <lineage>
        <taxon>Eukaryota</taxon>
        <taxon>Amoebozoa</taxon>
        <taxon>Evosea</taxon>
        <taxon>Archamoebae</taxon>
        <taxon>Mastigamoebida</taxon>
        <taxon>Entamoebidae</taxon>
        <taxon>Entamoeba</taxon>
    </lineage>
</organism>
<dbReference type="Proteomes" id="UP000014680">
    <property type="component" value="Unassembled WGS sequence"/>
</dbReference>
<keyword evidence="2" id="KW-1185">Reference proteome</keyword>
<dbReference type="VEuPathDB" id="AmoebaDB:EIN_254580"/>
<dbReference type="OMA" id="CNCYKCV"/>